<comment type="function">
    <text evidence="7">Catalyzes the release of premature peptidyl moieties from peptidyl-tRNA molecules trapped in stalled 50S ribosomal subunits, and thus maintains levels of free tRNAs and 50S ribosomes.</text>
</comment>
<accession>A0A6S6TDT3</accession>
<proteinExistence type="inferred from homology"/>
<evidence type="ECO:0000256" key="8">
    <source>
        <dbReference type="RuleBase" id="RU000673"/>
    </source>
</evidence>
<feature type="active site" description="Proton acceptor" evidence="7">
    <location>
        <position position="25"/>
    </location>
</feature>
<dbReference type="GO" id="GO:0006515">
    <property type="term" value="P:protein quality control for misfolded or incompletely synthesized proteins"/>
    <property type="evidence" value="ECO:0007669"/>
    <property type="project" value="UniProtKB-UniRule"/>
</dbReference>
<keyword evidence="7" id="KW-0963">Cytoplasm</keyword>
<evidence type="ECO:0000256" key="7">
    <source>
        <dbReference type="HAMAP-Rule" id="MF_00083"/>
    </source>
</evidence>
<dbReference type="GO" id="GO:0072344">
    <property type="term" value="P:rescue of stalled ribosome"/>
    <property type="evidence" value="ECO:0007669"/>
    <property type="project" value="UniProtKB-UniRule"/>
</dbReference>
<organism evidence="10">
    <name type="scientific">uncultured Thiotrichaceae bacterium</name>
    <dbReference type="NCBI Taxonomy" id="298394"/>
    <lineage>
        <taxon>Bacteria</taxon>
        <taxon>Pseudomonadati</taxon>
        <taxon>Pseudomonadota</taxon>
        <taxon>Gammaproteobacteria</taxon>
        <taxon>Thiotrichales</taxon>
        <taxon>Thiotrichaceae</taxon>
        <taxon>environmental samples</taxon>
    </lineage>
</organism>
<dbReference type="NCBIfam" id="TIGR00447">
    <property type="entry name" value="pth"/>
    <property type="match status" value="1"/>
</dbReference>
<feature type="site" description="Stabilizes the basic form of H active site to accept a proton" evidence="7">
    <location>
        <position position="98"/>
    </location>
</feature>
<dbReference type="GO" id="GO:0005737">
    <property type="term" value="C:cytoplasm"/>
    <property type="evidence" value="ECO:0007669"/>
    <property type="project" value="UniProtKB-SubCell"/>
</dbReference>
<comment type="function">
    <text evidence="7">Hydrolyzes ribosome-free peptidyl-tRNAs (with 1 or more amino acids incorporated), which drop off the ribosome during protein synthesis, or as a result of ribosome stalling.</text>
</comment>
<dbReference type="EMBL" id="CACVAY010000071">
    <property type="protein sequence ID" value="CAA6814669.1"/>
    <property type="molecule type" value="Genomic_DNA"/>
</dbReference>
<dbReference type="EC" id="3.1.1.29" evidence="1 7"/>
<dbReference type="CDD" id="cd00462">
    <property type="entry name" value="PTH"/>
    <property type="match status" value="1"/>
</dbReference>
<comment type="subcellular location">
    <subcellularLocation>
        <location evidence="7">Cytoplasm</location>
    </subcellularLocation>
</comment>
<dbReference type="GO" id="GO:0004045">
    <property type="term" value="F:peptidyl-tRNA hydrolase activity"/>
    <property type="evidence" value="ECO:0007669"/>
    <property type="project" value="UniProtKB-UniRule"/>
</dbReference>
<feature type="binding site" evidence="7">
    <location>
        <position position="71"/>
    </location>
    <ligand>
        <name>tRNA</name>
        <dbReference type="ChEBI" id="CHEBI:17843"/>
    </ligand>
</feature>
<comment type="catalytic activity">
    <reaction evidence="7 8">
        <text>an N-acyl-L-alpha-aminoacyl-tRNA + H2O = an N-acyl-L-amino acid + a tRNA + H(+)</text>
        <dbReference type="Rhea" id="RHEA:54448"/>
        <dbReference type="Rhea" id="RHEA-COMP:10123"/>
        <dbReference type="Rhea" id="RHEA-COMP:13883"/>
        <dbReference type="ChEBI" id="CHEBI:15377"/>
        <dbReference type="ChEBI" id="CHEBI:15378"/>
        <dbReference type="ChEBI" id="CHEBI:59874"/>
        <dbReference type="ChEBI" id="CHEBI:78442"/>
        <dbReference type="ChEBI" id="CHEBI:138191"/>
        <dbReference type="EC" id="3.1.1.29"/>
    </reaction>
</comment>
<dbReference type="PANTHER" id="PTHR17224:SF1">
    <property type="entry name" value="PEPTIDYL-TRNA HYDROLASE"/>
    <property type="match status" value="1"/>
</dbReference>
<evidence type="ECO:0000256" key="6">
    <source>
        <dbReference type="ARBA" id="ARBA00050038"/>
    </source>
</evidence>
<feature type="binding site" evidence="7">
    <location>
        <position position="20"/>
    </location>
    <ligand>
        <name>tRNA</name>
        <dbReference type="ChEBI" id="CHEBI:17843"/>
    </ligand>
</feature>
<evidence type="ECO:0000256" key="4">
    <source>
        <dbReference type="ARBA" id="ARBA00022884"/>
    </source>
</evidence>
<feature type="site" description="Discriminates between blocked and unblocked aminoacyl-tRNA" evidence="7">
    <location>
        <position position="15"/>
    </location>
</feature>
<dbReference type="HAMAP" id="MF_00083">
    <property type="entry name" value="Pept_tRNA_hydro_bact"/>
    <property type="match status" value="1"/>
</dbReference>
<dbReference type="SUPFAM" id="SSF53178">
    <property type="entry name" value="Peptidyl-tRNA hydrolase-like"/>
    <property type="match status" value="1"/>
</dbReference>
<dbReference type="PROSITE" id="PS01195">
    <property type="entry name" value="PEPT_TRNA_HYDROL_1"/>
    <property type="match status" value="1"/>
</dbReference>
<feature type="binding site" evidence="7">
    <location>
        <position position="119"/>
    </location>
    <ligand>
        <name>tRNA</name>
        <dbReference type="ChEBI" id="CHEBI:17843"/>
    </ligand>
</feature>
<comment type="similarity">
    <text evidence="5 7 9">Belongs to the PTH family.</text>
</comment>
<dbReference type="InterPro" id="IPR001328">
    <property type="entry name" value="Pept_tRNA_hydro"/>
</dbReference>
<evidence type="ECO:0000256" key="2">
    <source>
        <dbReference type="ARBA" id="ARBA00022555"/>
    </source>
</evidence>
<dbReference type="PANTHER" id="PTHR17224">
    <property type="entry name" value="PEPTIDYL-TRNA HYDROLASE"/>
    <property type="match status" value="1"/>
</dbReference>
<keyword evidence="2 7" id="KW-0820">tRNA-binding</keyword>
<evidence type="ECO:0000256" key="5">
    <source>
        <dbReference type="ARBA" id="ARBA00038063"/>
    </source>
</evidence>
<dbReference type="Pfam" id="PF01195">
    <property type="entry name" value="Pept_tRNA_hydro"/>
    <property type="match status" value="1"/>
</dbReference>
<keyword evidence="4 7" id="KW-0694">RNA-binding</keyword>
<dbReference type="InterPro" id="IPR036416">
    <property type="entry name" value="Pept_tRNA_hydro_sf"/>
</dbReference>
<feature type="binding site" evidence="7">
    <location>
        <position position="73"/>
    </location>
    <ligand>
        <name>tRNA</name>
        <dbReference type="ChEBI" id="CHEBI:17843"/>
    </ligand>
</feature>
<keyword evidence="3 7" id="KW-0378">Hydrolase</keyword>
<dbReference type="Gene3D" id="3.40.50.1470">
    <property type="entry name" value="Peptidyl-tRNA hydrolase"/>
    <property type="match status" value="1"/>
</dbReference>
<name>A0A6S6TDT3_9GAMM</name>
<sequence length="194" mass="21205">MGDSSSIQLIVGLGNPGSQYDKTRHNAGFWFVDALANAANETFRLESKFSGEVCKVNISGKNVWLLKPATFMNRSGLSVKQLSSFYKIPTSNILVIHDELDLPPGTVRLKIGGGHGGHNGLRDLHAQMGKEYLRVRVGVGHPGDRNKVVDYVLSRPNASDCIDIMRGIDHLEAVINDVVSGNLQQAMNRLHTES</sequence>
<dbReference type="GO" id="GO:0000049">
    <property type="term" value="F:tRNA binding"/>
    <property type="evidence" value="ECO:0007669"/>
    <property type="project" value="UniProtKB-UniRule"/>
</dbReference>
<protein>
    <recommendedName>
        <fullName evidence="6 7">Peptidyl-tRNA hydrolase</fullName>
        <shortName evidence="7">Pth</shortName>
        <ecNumber evidence="1 7">3.1.1.29</ecNumber>
    </recommendedName>
</protein>
<comment type="subunit">
    <text evidence="7">Monomer.</text>
</comment>
<dbReference type="AlphaFoldDB" id="A0A6S6TDT3"/>
<evidence type="ECO:0000313" key="10">
    <source>
        <dbReference type="EMBL" id="CAA6814669.1"/>
    </source>
</evidence>
<reference evidence="10" key="1">
    <citation type="submission" date="2020-01" db="EMBL/GenBank/DDBJ databases">
        <authorList>
            <person name="Meier V. D."/>
            <person name="Meier V D."/>
        </authorList>
    </citation>
    <scope>NUCLEOTIDE SEQUENCE</scope>
    <source>
        <strain evidence="10">HLG_WM_MAG_07</strain>
    </source>
</reference>
<dbReference type="FunFam" id="3.40.50.1470:FF:000001">
    <property type="entry name" value="Peptidyl-tRNA hydrolase"/>
    <property type="match status" value="1"/>
</dbReference>
<evidence type="ECO:0000256" key="9">
    <source>
        <dbReference type="RuleBase" id="RU004320"/>
    </source>
</evidence>
<evidence type="ECO:0000256" key="1">
    <source>
        <dbReference type="ARBA" id="ARBA00013260"/>
    </source>
</evidence>
<dbReference type="PROSITE" id="PS01196">
    <property type="entry name" value="PEPT_TRNA_HYDROL_2"/>
    <property type="match status" value="1"/>
</dbReference>
<gene>
    <name evidence="7" type="primary">pth</name>
    <name evidence="10" type="ORF">HELGO_WM4354</name>
</gene>
<dbReference type="InterPro" id="IPR018171">
    <property type="entry name" value="Pept_tRNA_hydro_CS"/>
</dbReference>
<evidence type="ECO:0000256" key="3">
    <source>
        <dbReference type="ARBA" id="ARBA00022801"/>
    </source>
</evidence>